<dbReference type="RefSeq" id="WP_188659072.1">
    <property type="nucleotide sequence ID" value="NZ_BMIH01000003.1"/>
</dbReference>
<reference evidence="2" key="1">
    <citation type="journal article" date="2014" name="Int. J. Syst. Evol. Microbiol.">
        <title>Complete genome sequence of Corynebacterium casei LMG S-19264T (=DSM 44701T), isolated from a smear-ripened cheese.</title>
        <authorList>
            <consortium name="US DOE Joint Genome Institute (JGI-PGF)"/>
            <person name="Walter F."/>
            <person name="Albersmeier A."/>
            <person name="Kalinowski J."/>
            <person name="Ruckert C."/>
        </authorList>
    </citation>
    <scope>NUCLEOTIDE SEQUENCE</scope>
    <source>
        <strain evidence="2">CGMCC 1.15330</strain>
    </source>
</reference>
<evidence type="ECO:0000256" key="1">
    <source>
        <dbReference type="SAM" id="Phobius"/>
    </source>
</evidence>
<accession>A0A916T9G5</accession>
<dbReference type="EMBL" id="BMIH01000003">
    <property type="protein sequence ID" value="GGB34230.1"/>
    <property type="molecule type" value="Genomic_DNA"/>
</dbReference>
<protein>
    <submittedName>
        <fullName evidence="2">Uncharacterized protein</fullName>
    </submittedName>
</protein>
<reference evidence="2" key="2">
    <citation type="submission" date="2020-09" db="EMBL/GenBank/DDBJ databases">
        <authorList>
            <person name="Sun Q."/>
            <person name="Zhou Y."/>
        </authorList>
    </citation>
    <scope>NUCLEOTIDE SEQUENCE</scope>
    <source>
        <strain evidence="2">CGMCC 1.15330</strain>
    </source>
</reference>
<keyword evidence="1" id="KW-0472">Membrane</keyword>
<comment type="caution">
    <text evidence="2">The sequence shown here is derived from an EMBL/GenBank/DDBJ whole genome shotgun (WGS) entry which is preliminary data.</text>
</comment>
<keyword evidence="1" id="KW-1133">Transmembrane helix</keyword>
<dbReference type="AlphaFoldDB" id="A0A916T9G5"/>
<gene>
    <name evidence="2" type="ORF">GCM10011380_24570</name>
</gene>
<evidence type="ECO:0000313" key="2">
    <source>
        <dbReference type="EMBL" id="GGB34230.1"/>
    </source>
</evidence>
<sequence length="71" mass="7992">MTQDTRNSLHAALAVTAIVVLFATSLRLDWLSGVPDWVPQVGGLLSIANLIWLSWQMWTKRDRDTQEVKNG</sequence>
<evidence type="ECO:0000313" key="3">
    <source>
        <dbReference type="Proteomes" id="UP000623067"/>
    </source>
</evidence>
<keyword evidence="1" id="KW-0812">Transmembrane</keyword>
<name>A0A916T9G5_9SPHN</name>
<proteinExistence type="predicted"/>
<dbReference type="Proteomes" id="UP000623067">
    <property type="component" value="Unassembled WGS sequence"/>
</dbReference>
<feature type="transmembrane region" description="Helical" evidence="1">
    <location>
        <begin position="37"/>
        <end position="55"/>
    </location>
</feature>
<keyword evidence="3" id="KW-1185">Reference proteome</keyword>
<organism evidence="2 3">
    <name type="scientific">Sphingomonas metalli</name>
    <dbReference type="NCBI Taxonomy" id="1779358"/>
    <lineage>
        <taxon>Bacteria</taxon>
        <taxon>Pseudomonadati</taxon>
        <taxon>Pseudomonadota</taxon>
        <taxon>Alphaproteobacteria</taxon>
        <taxon>Sphingomonadales</taxon>
        <taxon>Sphingomonadaceae</taxon>
        <taxon>Sphingomonas</taxon>
    </lineage>
</organism>